<comment type="caution">
    <text evidence="2">The sequence shown here is derived from an EMBL/GenBank/DDBJ whole genome shotgun (WGS) entry which is preliminary data.</text>
</comment>
<reference evidence="2" key="1">
    <citation type="submission" date="2022-07" db="EMBL/GenBank/DDBJ databases">
        <title>Tahibacter sp., a new gammaproteobacterium isolated from the silt sample collected at pig farm.</title>
        <authorList>
            <person name="Chen H."/>
        </authorList>
    </citation>
    <scope>NUCLEOTIDE SEQUENCE</scope>
    <source>
        <strain evidence="2">P2K</strain>
    </source>
</reference>
<evidence type="ECO:0000313" key="3">
    <source>
        <dbReference type="Proteomes" id="UP001165498"/>
    </source>
</evidence>
<feature type="transmembrane region" description="Helical" evidence="1">
    <location>
        <begin position="126"/>
        <end position="148"/>
    </location>
</feature>
<dbReference type="RefSeq" id="WP_255912373.1">
    <property type="nucleotide sequence ID" value="NZ_JANFQO010000004.1"/>
</dbReference>
<dbReference type="Proteomes" id="UP001165498">
    <property type="component" value="Unassembled WGS sequence"/>
</dbReference>
<name>A0ABT1QPA2_9GAMM</name>
<evidence type="ECO:0000313" key="2">
    <source>
        <dbReference type="EMBL" id="MCQ4164123.1"/>
    </source>
</evidence>
<keyword evidence="1" id="KW-0472">Membrane</keyword>
<feature type="transmembrane region" description="Helical" evidence="1">
    <location>
        <begin position="67"/>
        <end position="88"/>
    </location>
</feature>
<evidence type="ECO:0008006" key="4">
    <source>
        <dbReference type="Google" id="ProtNLM"/>
    </source>
</evidence>
<feature type="transmembrane region" description="Helical" evidence="1">
    <location>
        <begin position="95"/>
        <end position="120"/>
    </location>
</feature>
<accession>A0ABT1QPA2</accession>
<feature type="transmembrane region" description="Helical" evidence="1">
    <location>
        <begin position="12"/>
        <end position="36"/>
    </location>
</feature>
<gene>
    <name evidence="2" type="ORF">NM961_05305</name>
</gene>
<keyword evidence="1" id="KW-0812">Transmembrane</keyword>
<organism evidence="2 3">
    <name type="scientific">Tahibacter harae</name>
    <dbReference type="NCBI Taxonomy" id="2963937"/>
    <lineage>
        <taxon>Bacteria</taxon>
        <taxon>Pseudomonadati</taxon>
        <taxon>Pseudomonadota</taxon>
        <taxon>Gammaproteobacteria</taxon>
        <taxon>Lysobacterales</taxon>
        <taxon>Rhodanobacteraceae</taxon>
        <taxon>Tahibacter</taxon>
    </lineage>
</organism>
<keyword evidence="3" id="KW-1185">Reference proteome</keyword>
<evidence type="ECO:0000256" key="1">
    <source>
        <dbReference type="SAM" id="Phobius"/>
    </source>
</evidence>
<sequence>MDMQVRRSGLGLRSALGLITLVSVALPALLLFGLTISTYQSYYPPSPPPAHLVLDGPTYGPLTGSEMAWTVFGALLLTAMIVSALGLWSRFRCFAPILALATTTIAVLCGADMVICAMQQGSSCELLFHLDLSWIFVAGWACFVALVLRQVGRGSGPVAGSAM</sequence>
<keyword evidence="1" id="KW-1133">Transmembrane helix</keyword>
<dbReference type="EMBL" id="JANFQO010000004">
    <property type="protein sequence ID" value="MCQ4164123.1"/>
    <property type="molecule type" value="Genomic_DNA"/>
</dbReference>
<proteinExistence type="predicted"/>
<protein>
    <recommendedName>
        <fullName evidence="4">DUF998 domain-containing protein</fullName>
    </recommendedName>
</protein>